<dbReference type="AlphaFoldDB" id="A0A9P8VJX5"/>
<dbReference type="Pfam" id="PF11374">
    <property type="entry name" value="DUF3176"/>
    <property type="match status" value="1"/>
</dbReference>
<name>A0A9P8VJX5_9PEZI</name>
<sequence length="507" mass="55108">MMVAVAACISQLKWLWFLRPRALSDFESFDMASRGPWGSIVVLCRAFRYFRSLVIVAALVTVLSSATGPFLQQIISISPKPDPSATGVATTQRAQMYDEGEDNAQFGGGVRSGPGLRTKAAVYRGIFTDEVPAFQPFCSTGNCTFPLFDSLAMCSKCLNVTDDTRRLGDQGTKLPEKSGHWDLNLTYSLPGDTEVDVRTRYFDDSLQHGPALLSTSSVSTTMSKSTLGISNPMLALAIMQFPGVDRDGYSGNYLKETPVVYECALYFCVQTYNLTVVDGKTRTEVVSTWYNETDPVLDLGDNWHRYLERPTDQPTPEAPEGGDSTFVVVGGTFNTILWYLGKTLNGTALSRTAVVGDDEEEVDDVLEALKRSQDIPALFGNLTTSLSTRIREMSVGAENGEITGDALAMVPHVRIRWQWLSLPALVMALSSVLLVATAMATKRSGLPVWKNSSLAVLFHGLGSDPGADGGDLSGHRSRASEMNREADGRTVMLRRGEGGWKLGSGSL</sequence>
<organism evidence="2 3">
    <name type="scientific">Plectosphaerella plurivora</name>
    <dbReference type="NCBI Taxonomy" id="936078"/>
    <lineage>
        <taxon>Eukaryota</taxon>
        <taxon>Fungi</taxon>
        <taxon>Dikarya</taxon>
        <taxon>Ascomycota</taxon>
        <taxon>Pezizomycotina</taxon>
        <taxon>Sordariomycetes</taxon>
        <taxon>Hypocreomycetidae</taxon>
        <taxon>Glomerellales</taxon>
        <taxon>Plectosphaerellaceae</taxon>
        <taxon>Plectosphaerella</taxon>
    </lineage>
</organism>
<keyword evidence="1" id="KW-0472">Membrane</keyword>
<reference evidence="2" key="1">
    <citation type="journal article" date="2021" name="Nat. Commun.">
        <title>Genetic determinants of endophytism in the Arabidopsis root mycobiome.</title>
        <authorList>
            <person name="Mesny F."/>
            <person name="Miyauchi S."/>
            <person name="Thiergart T."/>
            <person name="Pickel B."/>
            <person name="Atanasova L."/>
            <person name="Karlsson M."/>
            <person name="Huettel B."/>
            <person name="Barry K.W."/>
            <person name="Haridas S."/>
            <person name="Chen C."/>
            <person name="Bauer D."/>
            <person name="Andreopoulos W."/>
            <person name="Pangilinan J."/>
            <person name="LaButti K."/>
            <person name="Riley R."/>
            <person name="Lipzen A."/>
            <person name="Clum A."/>
            <person name="Drula E."/>
            <person name="Henrissat B."/>
            <person name="Kohler A."/>
            <person name="Grigoriev I.V."/>
            <person name="Martin F.M."/>
            <person name="Hacquard S."/>
        </authorList>
    </citation>
    <scope>NUCLEOTIDE SEQUENCE</scope>
    <source>
        <strain evidence="2">MPI-SDFR-AT-0117</strain>
    </source>
</reference>
<keyword evidence="1" id="KW-1133">Transmembrane helix</keyword>
<dbReference type="PANTHER" id="PTHR35394:SF5">
    <property type="entry name" value="DUF3176 DOMAIN-CONTAINING PROTEIN"/>
    <property type="match status" value="1"/>
</dbReference>
<dbReference type="InterPro" id="IPR021514">
    <property type="entry name" value="DUF3176"/>
</dbReference>
<evidence type="ECO:0000313" key="2">
    <source>
        <dbReference type="EMBL" id="KAH6694097.1"/>
    </source>
</evidence>
<protein>
    <recommendedName>
        <fullName evidence="4">Transmembrane protein</fullName>
    </recommendedName>
</protein>
<evidence type="ECO:0000256" key="1">
    <source>
        <dbReference type="SAM" id="Phobius"/>
    </source>
</evidence>
<keyword evidence="3" id="KW-1185">Reference proteome</keyword>
<evidence type="ECO:0008006" key="4">
    <source>
        <dbReference type="Google" id="ProtNLM"/>
    </source>
</evidence>
<dbReference type="PANTHER" id="PTHR35394">
    <property type="entry name" value="DUF3176 DOMAIN-CONTAINING PROTEIN"/>
    <property type="match status" value="1"/>
</dbReference>
<keyword evidence="1" id="KW-0812">Transmembrane</keyword>
<dbReference type="Proteomes" id="UP000770015">
    <property type="component" value="Unassembled WGS sequence"/>
</dbReference>
<accession>A0A9P8VJX5</accession>
<feature type="transmembrane region" description="Helical" evidence="1">
    <location>
        <begin position="48"/>
        <end position="71"/>
    </location>
</feature>
<gene>
    <name evidence="2" type="ORF">F5X68DRAFT_248719</name>
</gene>
<proteinExistence type="predicted"/>
<dbReference type="EMBL" id="JAGSXJ010000003">
    <property type="protein sequence ID" value="KAH6694097.1"/>
    <property type="molecule type" value="Genomic_DNA"/>
</dbReference>
<comment type="caution">
    <text evidence="2">The sequence shown here is derived from an EMBL/GenBank/DDBJ whole genome shotgun (WGS) entry which is preliminary data.</text>
</comment>
<dbReference type="OrthoDB" id="5376804at2759"/>
<evidence type="ECO:0000313" key="3">
    <source>
        <dbReference type="Proteomes" id="UP000770015"/>
    </source>
</evidence>